<accession>A0A0S7XUH6</accession>
<comment type="caution">
    <text evidence="11">The sequence shown here is derived from an EMBL/GenBank/DDBJ whole genome shotgun (WGS) entry which is preliminary data.</text>
</comment>
<evidence type="ECO:0000256" key="5">
    <source>
        <dbReference type="ARBA" id="ARBA00022989"/>
    </source>
</evidence>
<keyword evidence="9" id="KW-1208">Phospholipid metabolism</keyword>
<keyword evidence="3" id="KW-0808">Transferase</keyword>
<evidence type="ECO:0000256" key="4">
    <source>
        <dbReference type="ARBA" id="ARBA00022692"/>
    </source>
</evidence>
<evidence type="ECO:0000313" key="11">
    <source>
        <dbReference type="EMBL" id="KPJ66157.1"/>
    </source>
</evidence>
<dbReference type="EMBL" id="LIZX01000089">
    <property type="protein sequence ID" value="KPJ66157.1"/>
    <property type="molecule type" value="Genomic_DNA"/>
</dbReference>
<keyword evidence="1" id="KW-1003">Cell membrane</keyword>
<sequence>RYVSLGSLSAATFIFFALLFERYYLGRNVPSELIGMIFFLMVFIFYNHRTNIKRLLDGTENKFGQKGFK</sequence>
<evidence type="ECO:0008006" key="13">
    <source>
        <dbReference type="Google" id="ProtNLM"/>
    </source>
</evidence>
<keyword evidence="2" id="KW-0444">Lipid biosynthesis</keyword>
<evidence type="ECO:0000256" key="6">
    <source>
        <dbReference type="ARBA" id="ARBA00023098"/>
    </source>
</evidence>
<dbReference type="InterPro" id="IPR003811">
    <property type="entry name" value="G3P_acylTferase_PlsY"/>
</dbReference>
<protein>
    <recommendedName>
        <fullName evidence="13">Acyl-phosphate glycerol 3-phosphate acyltransferase</fullName>
    </recommendedName>
</protein>
<evidence type="ECO:0000313" key="12">
    <source>
        <dbReference type="Proteomes" id="UP000051861"/>
    </source>
</evidence>
<evidence type="ECO:0000256" key="10">
    <source>
        <dbReference type="SAM" id="Phobius"/>
    </source>
</evidence>
<feature type="non-terminal residue" evidence="11">
    <location>
        <position position="1"/>
    </location>
</feature>
<keyword evidence="7 10" id="KW-0472">Membrane</keyword>
<dbReference type="GO" id="GO:0008654">
    <property type="term" value="P:phospholipid biosynthetic process"/>
    <property type="evidence" value="ECO:0007669"/>
    <property type="project" value="UniProtKB-KW"/>
</dbReference>
<keyword evidence="4 10" id="KW-0812">Transmembrane</keyword>
<feature type="transmembrane region" description="Helical" evidence="10">
    <location>
        <begin position="29"/>
        <end position="46"/>
    </location>
</feature>
<keyword evidence="8" id="KW-0594">Phospholipid biosynthesis</keyword>
<dbReference type="Proteomes" id="UP000051861">
    <property type="component" value="Unassembled WGS sequence"/>
</dbReference>
<dbReference type="GO" id="GO:0043772">
    <property type="term" value="F:acyl-phosphate glycerol-3-phosphate acyltransferase activity"/>
    <property type="evidence" value="ECO:0007669"/>
    <property type="project" value="InterPro"/>
</dbReference>
<organism evidence="11 12">
    <name type="scientific">candidate division WOR-1 bacterium DG_54_3</name>
    <dbReference type="NCBI Taxonomy" id="1703775"/>
    <lineage>
        <taxon>Bacteria</taxon>
        <taxon>Bacillati</taxon>
        <taxon>Saganbacteria</taxon>
    </lineage>
</organism>
<gene>
    <name evidence="11" type="ORF">AMJ44_08875</name>
</gene>
<evidence type="ECO:0000256" key="1">
    <source>
        <dbReference type="ARBA" id="ARBA00022475"/>
    </source>
</evidence>
<proteinExistence type="predicted"/>
<evidence type="ECO:0000256" key="2">
    <source>
        <dbReference type="ARBA" id="ARBA00022516"/>
    </source>
</evidence>
<dbReference type="AlphaFoldDB" id="A0A0S7XUH6"/>
<evidence type="ECO:0000256" key="9">
    <source>
        <dbReference type="ARBA" id="ARBA00023264"/>
    </source>
</evidence>
<dbReference type="GO" id="GO:0005886">
    <property type="term" value="C:plasma membrane"/>
    <property type="evidence" value="ECO:0007669"/>
    <property type="project" value="InterPro"/>
</dbReference>
<reference evidence="11 12" key="1">
    <citation type="journal article" date="2015" name="Microbiome">
        <title>Genomic resolution of linkages in carbon, nitrogen, and sulfur cycling among widespread estuary sediment bacteria.</title>
        <authorList>
            <person name="Baker B.J."/>
            <person name="Lazar C.S."/>
            <person name="Teske A.P."/>
            <person name="Dick G.J."/>
        </authorList>
    </citation>
    <scope>NUCLEOTIDE SEQUENCE [LARGE SCALE GENOMIC DNA]</scope>
    <source>
        <strain evidence="11">DG_54_3</strain>
    </source>
</reference>
<evidence type="ECO:0000256" key="8">
    <source>
        <dbReference type="ARBA" id="ARBA00023209"/>
    </source>
</evidence>
<name>A0A0S7XUH6_UNCSA</name>
<evidence type="ECO:0000256" key="3">
    <source>
        <dbReference type="ARBA" id="ARBA00022679"/>
    </source>
</evidence>
<evidence type="ECO:0000256" key="7">
    <source>
        <dbReference type="ARBA" id="ARBA00023136"/>
    </source>
</evidence>
<keyword evidence="5 10" id="KW-1133">Transmembrane helix</keyword>
<keyword evidence="6" id="KW-0443">Lipid metabolism</keyword>
<dbReference type="Pfam" id="PF02660">
    <property type="entry name" value="G3P_acyltransf"/>
    <property type="match status" value="1"/>
</dbReference>